<dbReference type="GeneID" id="93685813"/>
<accession>A0A6I4UCT8</accession>
<keyword evidence="1" id="KW-0732">Signal</keyword>
<dbReference type="EMBL" id="WTYG01000002">
    <property type="protein sequence ID" value="MXP35535.1"/>
    <property type="molecule type" value="Genomic_DNA"/>
</dbReference>
<organism evidence="3 4">
    <name type="scientific">Qipengyuania citrea</name>
    <dbReference type="NCBI Taxonomy" id="225971"/>
    <lineage>
        <taxon>Bacteria</taxon>
        <taxon>Pseudomonadati</taxon>
        <taxon>Pseudomonadota</taxon>
        <taxon>Alphaproteobacteria</taxon>
        <taxon>Sphingomonadales</taxon>
        <taxon>Erythrobacteraceae</taxon>
        <taxon>Qipengyuania</taxon>
    </lineage>
</organism>
<dbReference type="Proteomes" id="UP000439914">
    <property type="component" value="Unassembled WGS sequence"/>
</dbReference>
<reference evidence="3 4" key="1">
    <citation type="submission" date="2019-12" db="EMBL/GenBank/DDBJ databases">
        <title>Genomic-based taxomic classification of the family Erythrobacteraceae.</title>
        <authorList>
            <person name="Xu L."/>
        </authorList>
    </citation>
    <scope>NUCLEOTIDE SEQUENCE [LARGE SCALE GENOMIC DNA]</scope>
    <source>
        <strain evidence="3 4">CGMCC 1.8703</strain>
    </source>
</reference>
<evidence type="ECO:0000313" key="2">
    <source>
        <dbReference type="EMBL" id="MDQ0565453.1"/>
    </source>
</evidence>
<feature type="chain" id="PRO_5026010401" description="DUF4893 domain-containing protein" evidence="1">
    <location>
        <begin position="21"/>
        <end position="187"/>
    </location>
</feature>
<comment type="caution">
    <text evidence="3">The sequence shown here is derived from an EMBL/GenBank/DDBJ whole genome shotgun (WGS) entry which is preliminary data.</text>
</comment>
<reference evidence="2 5" key="2">
    <citation type="submission" date="2023-07" db="EMBL/GenBank/DDBJ databases">
        <title>Genomic Encyclopedia of Type Strains, Phase IV (KMG-IV): sequencing the most valuable type-strain genomes for metagenomic binning, comparative biology and taxonomic classification.</title>
        <authorList>
            <person name="Goeker M."/>
        </authorList>
    </citation>
    <scope>NUCLEOTIDE SEQUENCE [LARGE SCALE GENOMIC DNA]</scope>
    <source>
        <strain evidence="2 5">DSM 14432</strain>
    </source>
</reference>
<dbReference type="Proteomes" id="UP001238601">
    <property type="component" value="Unassembled WGS sequence"/>
</dbReference>
<evidence type="ECO:0008006" key="6">
    <source>
        <dbReference type="Google" id="ProtNLM"/>
    </source>
</evidence>
<dbReference type="AlphaFoldDB" id="A0A6I4UCT8"/>
<dbReference type="RefSeq" id="WP_160766660.1">
    <property type="nucleotide sequence ID" value="NZ_JAUSWK010000001.1"/>
</dbReference>
<sequence length="187" mass="20249">MSLLSPLAAMLIALGSPHGAGDDGVARQAAVPSEAPLGAAPLVGRGSIWSFDAASAGKVPIARQVRIERRVIMRITPQPGNSRRGFLSQLPRQTAPRVVERPHGECVDAGEIVGVADRGSRLVMYMRDRQIISAELEKACSPRDFYLGFYVERSPDGQLCVNRDRLMSRAGAKCRIADFRRLIAVAD</sequence>
<evidence type="ECO:0000313" key="3">
    <source>
        <dbReference type="EMBL" id="MXP35535.1"/>
    </source>
</evidence>
<evidence type="ECO:0000313" key="4">
    <source>
        <dbReference type="Proteomes" id="UP000439914"/>
    </source>
</evidence>
<feature type="signal peptide" evidence="1">
    <location>
        <begin position="1"/>
        <end position="20"/>
    </location>
</feature>
<evidence type="ECO:0000313" key="5">
    <source>
        <dbReference type="Proteomes" id="UP001238601"/>
    </source>
</evidence>
<gene>
    <name evidence="3" type="ORF">GRI55_07085</name>
    <name evidence="2" type="ORF">QOZ97_000963</name>
</gene>
<dbReference type="EMBL" id="JAUSWK010000001">
    <property type="protein sequence ID" value="MDQ0565453.1"/>
    <property type="molecule type" value="Genomic_DNA"/>
</dbReference>
<name>A0A6I4UCT8_9SPHN</name>
<evidence type="ECO:0000256" key="1">
    <source>
        <dbReference type="SAM" id="SignalP"/>
    </source>
</evidence>
<proteinExistence type="predicted"/>
<keyword evidence="5" id="KW-1185">Reference proteome</keyword>
<protein>
    <recommendedName>
        <fullName evidence="6">DUF4893 domain-containing protein</fullName>
    </recommendedName>
</protein>